<dbReference type="EMBL" id="CP063196">
    <property type="protein sequence ID" value="UOE19125.1"/>
    <property type="molecule type" value="Genomic_DNA"/>
</dbReference>
<protein>
    <submittedName>
        <fullName evidence="2">Uncharacterized protein</fullName>
    </submittedName>
</protein>
<gene>
    <name evidence="2" type="ORF">NI17_020580</name>
</gene>
<feature type="region of interest" description="Disordered" evidence="1">
    <location>
        <begin position="84"/>
        <end position="119"/>
    </location>
</feature>
<accession>A0A399G005</accession>
<evidence type="ECO:0000313" key="2">
    <source>
        <dbReference type="EMBL" id="UOE19125.1"/>
    </source>
</evidence>
<dbReference type="Proteomes" id="UP000265719">
    <property type="component" value="Chromosome"/>
</dbReference>
<feature type="compositionally biased region" description="Basic and acidic residues" evidence="1">
    <location>
        <begin position="109"/>
        <end position="119"/>
    </location>
</feature>
<dbReference type="RefSeq" id="WP_068692678.1">
    <property type="nucleotide sequence ID" value="NZ_CP063196.1"/>
</dbReference>
<reference evidence="2" key="1">
    <citation type="submission" date="2020-10" db="EMBL/GenBank/DDBJ databases">
        <title>De novo genome project of the cellulose decomposer Thermobifida halotolerans type strain.</title>
        <authorList>
            <person name="Nagy I."/>
            <person name="Horvath B."/>
            <person name="Kukolya J."/>
            <person name="Nagy I."/>
            <person name="Orsini M."/>
        </authorList>
    </citation>
    <scope>NUCLEOTIDE SEQUENCE</scope>
    <source>
        <strain evidence="2">DSM 44931</strain>
    </source>
</reference>
<evidence type="ECO:0000313" key="3">
    <source>
        <dbReference type="Proteomes" id="UP000265719"/>
    </source>
</evidence>
<organism evidence="2 3">
    <name type="scientific">Thermobifida halotolerans</name>
    <dbReference type="NCBI Taxonomy" id="483545"/>
    <lineage>
        <taxon>Bacteria</taxon>
        <taxon>Bacillati</taxon>
        <taxon>Actinomycetota</taxon>
        <taxon>Actinomycetes</taxon>
        <taxon>Streptosporangiales</taxon>
        <taxon>Nocardiopsidaceae</taxon>
        <taxon>Thermobifida</taxon>
    </lineage>
</organism>
<proteinExistence type="predicted"/>
<sequence length="119" mass="12839">MGNVLRTGFVRAGLICAFLAFAGVRGGMWADSFRQGETAWECTTDAEHGIQDRYQKRTAYDAPTGYGLLSVAFMIGAVAVRPSPRVPVPLPPTPPAAPPWLPSGSSRSTADRRRPRHAD</sequence>
<dbReference type="KEGG" id="thao:NI17_020580"/>
<feature type="compositionally biased region" description="Pro residues" evidence="1">
    <location>
        <begin position="84"/>
        <end position="101"/>
    </location>
</feature>
<keyword evidence="3" id="KW-1185">Reference proteome</keyword>
<dbReference type="AlphaFoldDB" id="A0A399G005"/>
<name>A0A399G005_9ACTN</name>
<evidence type="ECO:0000256" key="1">
    <source>
        <dbReference type="SAM" id="MobiDB-lite"/>
    </source>
</evidence>